<proteinExistence type="predicted"/>
<dbReference type="RefSeq" id="XP_013230972.1">
    <property type="nucleotide sequence ID" value="XM_013375518.1"/>
</dbReference>
<dbReference type="VEuPathDB" id="ToxoDB:ETH_00043425"/>
<name>U6KV30_EIMTE</name>
<dbReference type="GeneID" id="25257724"/>
<dbReference type="EMBL" id="HG675007">
    <property type="protein sequence ID" value="CDJ40219.1"/>
    <property type="molecule type" value="Genomic_DNA"/>
</dbReference>
<keyword evidence="3" id="KW-1185">Reference proteome</keyword>
<protein>
    <submittedName>
        <fullName evidence="2">Uncharacterized protein</fullName>
    </submittedName>
</protein>
<dbReference type="VEuPathDB" id="ToxoDB:ETH2_0536000"/>
<gene>
    <name evidence="2" type="ORF">ETH_00043425</name>
</gene>
<dbReference type="AlphaFoldDB" id="U6KV30"/>
<evidence type="ECO:0000256" key="1">
    <source>
        <dbReference type="SAM" id="MobiDB-lite"/>
    </source>
</evidence>
<organism evidence="2 3">
    <name type="scientific">Eimeria tenella</name>
    <name type="common">Coccidian parasite</name>
    <dbReference type="NCBI Taxonomy" id="5802"/>
    <lineage>
        <taxon>Eukaryota</taxon>
        <taxon>Sar</taxon>
        <taxon>Alveolata</taxon>
        <taxon>Apicomplexa</taxon>
        <taxon>Conoidasida</taxon>
        <taxon>Coccidia</taxon>
        <taxon>Eucoccidiorida</taxon>
        <taxon>Eimeriorina</taxon>
        <taxon>Eimeriidae</taxon>
        <taxon>Eimeria</taxon>
    </lineage>
</organism>
<feature type="compositionally biased region" description="Low complexity" evidence="1">
    <location>
        <begin position="139"/>
        <end position="156"/>
    </location>
</feature>
<sequence length="178" mass="19325">MYTAGLVAALQQQTCCVFNSSIKSISPFGVFPHARRSSSSSSSKACSTSSSSACSSSSPPTPLLLLLLLLLRGRHCPEARSKLEAAVDAVLQQYPQLQKCFGLELFDLRIAADWDKGTAVRWILEAVGIDPYSPAAPQQRELLQQGNQQQQQQQQNCTTRTPKSRCCSIEPRTSPPAA</sequence>
<feature type="region of interest" description="Disordered" evidence="1">
    <location>
        <begin position="139"/>
        <end position="178"/>
    </location>
</feature>
<reference evidence="2" key="2">
    <citation type="submission" date="2013-10" db="EMBL/GenBank/DDBJ databases">
        <authorList>
            <person name="Aslett M."/>
        </authorList>
    </citation>
    <scope>NUCLEOTIDE SEQUENCE [LARGE SCALE GENOMIC DNA]</scope>
    <source>
        <strain evidence="2">Houghton</strain>
    </source>
</reference>
<reference evidence="2" key="1">
    <citation type="submission" date="2013-10" db="EMBL/GenBank/DDBJ databases">
        <title>Genomic analysis of the causative agents of coccidiosis in chickens.</title>
        <authorList>
            <person name="Reid A.J."/>
            <person name="Blake D."/>
            <person name="Billington K."/>
            <person name="Browne H."/>
            <person name="Dunn M."/>
            <person name="Hung S."/>
            <person name="Kawahara F."/>
            <person name="Miranda-Saavedra D."/>
            <person name="Mourier T."/>
            <person name="Nagra H."/>
            <person name="Otto T.D."/>
            <person name="Rawlings N."/>
            <person name="Sanchez A."/>
            <person name="Sanders M."/>
            <person name="Subramaniam C."/>
            <person name="Tay Y."/>
            <person name="Dear P."/>
            <person name="Doerig C."/>
            <person name="Gruber A."/>
            <person name="Parkinson J."/>
            <person name="Shirley M."/>
            <person name="Wan K.L."/>
            <person name="Berriman M."/>
            <person name="Tomley F."/>
            <person name="Pain A."/>
        </authorList>
    </citation>
    <scope>NUCLEOTIDE SEQUENCE [LARGE SCALE GENOMIC DNA]</scope>
    <source>
        <strain evidence="2">Houghton</strain>
    </source>
</reference>
<dbReference type="OrthoDB" id="348883at2759"/>
<dbReference type="Proteomes" id="UP000030747">
    <property type="component" value="Unassembled WGS sequence"/>
</dbReference>
<evidence type="ECO:0000313" key="2">
    <source>
        <dbReference type="EMBL" id="CDJ40219.1"/>
    </source>
</evidence>
<accession>U6KV30</accession>
<evidence type="ECO:0000313" key="3">
    <source>
        <dbReference type="Proteomes" id="UP000030747"/>
    </source>
</evidence>